<dbReference type="PANTHER" id="PTHR13622">
    <property type="entry name" value="THIAMIN PYROPHOSPHOKINASE"/>
    <property type="match status" value="1"/>
</dbReference>
<evidence type="ECO:0000259" key="1">
    <source>
        <dbReference type="Pfam" id="PF15916"/>
    </source>
</evidence>
<name>A0AA42B4C9_PAPNU</name>
<accession>A0AA42B4C9</accession>
<reference evidence="2" key="1">
    <citation type="submission" date="2022-03" db="EMBL/GenBank/DDBJ databases">
        <title>A functionally conserved STORR gene fusion in Papaver species that diverged 16.8 million years ago.</title>
        <authorList>
            <person name="Catania T."/>
        </authorList>
    </citation>
    <scope>NUCLEOTIDE SEQUENCE</scope>
    <source>
        <strain evidence="2">S-191538</strain>
    </source>
</reference>
<organism evidence="2 3">
    <name type="scientific">Papaver nudicaule</name>
    <name type="common">Iceland poppy</name>
    <dbReference type="NCBI Taxonomy" id="74823"/>
    <lineage>
        <taxon>Eukaryota</taxon>
        <taxon>Viridiplantae</taxon>
        <taxon>Streptophyta</taxon>
        <taxon>Embryophyta</taxon>
        <taxon>Tracheophyta</taxon>
        <taxon>Spermatophyta</taxon>
        <taxon>Magnoliopsida</taxon>
        <taxon>Ranunculales</taxon>
        <taxon>Papaveraceae</taxon>
        <taxon>Papaveroideae</taxon>
        <taxon>Papaver</taxon>
    </lineage>
</organism>
<dbReference type="InterPro" id="IPR031804">
    <property type="entry name" value="DUF4743"/>
</dbReference>
<evidence type="ECO:0000313" key="2">
    <source>
        <dbReference type="EMBL" id="MCL7049951.1"/>
    </source>
</evidence>
<keyword evidence="3" id="KW-1185">Reference proteome</keyword>
<dbReference type="Pfam" id="PF15916">
    <property type="entry name" value="DUF4743"/>
    <property type="match status" value="1"/>
</dbReference>
<dbReference type="GO" id="GO:0044715">
    <property type="term" value="F:8-oxo-dGDP phosphatase activity"/>
    <property type="evidence" value="ECO:0007669"/>
    <property type="project" value="TreeGrafter"/>
</dbReference>
<dbReference type="EMBL" id="JAJJMA010321989">
    <property type="protein sequence ID" value="MCL7049951.1"/>
    <property type="molecule type" value="Genomic_DNA"/>
</dbReference>
<sequence>MALSLSSSSSFLSPLLRTKFVSTKSQLLKLGFTYRPPAVLNASYSSSSSFSWEDVHEVISERDDSTTHSSNLNGFFQRIRTCNRGFEMKSEFLPFVIEEQIAGYVHNQFESHLRKFQDVFAFPEDNLFGNAGGGYIILNPSLKSPEDRTKAVGEVVKCLGEGVIPGIRNELYPVTTSYGEPVYFSLERAAAPFFGIKAYGIHMNGYVDRDGEKSLWIGKRSERKPTFPGMLDHLAAGGLGVPCKTKYYNGTLDMGRCH</sequence>
<dbReference type="Gene3D" id="3.30.750.160">
    <property type="match status" value="1"/>
</dbReference>
<feature type="domain" description="DUF4743" evidence="1">
    <location>
        <begin position="75"/>
        <end position="198"/>
    </location>
</feature>
<evidence type="ECO:0000313" key="3">
    <source>
        <dbReference type="Proteomes" id="UP001177140"/>
    </source>
</evidence>
<proteinExistence type="predicted"/>
<dbReference type="Proteomes" id="UP001177140">
    <property type="component" value="Unassembled WGS sequence"/>
</dbReference>
<comment type="caution">
    <text evidence="2">The sequence shown here is derived from an EMBL/GenBank/DDBJ whole genome shotgun (WGS) entry which is preliminary data.</text>
</comment>
<dbReference type="AlphaFoldDB" id="A0AA42B4C9"/>
<gene>
    <name evidence="2" type="ORF">MKW94_015089</name>
</gene>
<dbReference type="PANTHER" id="PTHR13622:SF8">
    <property type="entry name" value="THIAMIN PYROPHOSPHOKINASE 1"/>
    <property type="match status" value="1"/>
</dbReference>
<protein>
    <recommendedName>
        <fullName evidence="1">DUF4743 domain-containing protein</fullName>
    </recommendedName>
</protein>